<dbReference type="OrthoDB" id="5612630at2"/>
<keyword evidence="3" id="KW-1185">Reference proteome</keyword>
<evidence type="ECO:0000313" key="2">
    <source>
        <dbReference type="EMBL" id="QCU89244.1"/>
    </source>
</evidence>
<sequence>MKEKRQHIRFPSNRPIVMFLGDRHIYATMTDFSRHGVGFISSSHPEVDSNIEVHFDIVSPIENNRLHQFQFKGTVKHCITYSQNSHIGVRLEVNDQDYFDIFDALHDIKDHQTALYTDPRMVNL</sequence>
<protein>
    <submittedName>
        <fullName evidence="2">PilZ domain-containing protein</fullName>
    </submittedName>
</protein>
<dbReference type="GO" id="GO:0035438">
    <property type="term" value="F:cyclic-di-GMP binding"/>
    <property type="evidence" value="ECO:0007669"/>
    <property type="project" value="InterPro"/>
</dbReference>
<dbReference type="EMBL" id="CP040602">
    <property type="protein sequence ID" value="QCU89244.1"/>
    <property type="molecule type" value="Genomic_DNA"/>
</dbReference>
<dbReference type="Proteomes" id="UP000304864">
    <property type="component" value="Chromosome"/>
</dbReference>
<organism evidence="2 3">
    <name type="scientific">Thiomicrorhabdus sediminis</name>
    <dbReference type="NCBI Taxonomy" id="2580412"/>
    <lineage>
        <taxon>Bacteria</taxon>
        <taxon>Pseudomonadati</taxon>
        <taxon>Pseudomonadota</taxon>
        <taxon>Gammaproteobacteria</taxon>
        <taxon>Thiotrichales</taxon>
        <taxon>Piscirickettsiaceae</taxon>
        <taxon>Thiomicrorhabdus</taxon>
    </lineage>
</organism>
<dbReference type="SUPFAM" id="SSF141371">
    <property type="entry name" value="PilZ domain-like"/>
    <property type="match status" value="1"/>
</dbReference>
<reference evidence="2 3" key="1">
    <citation type="submission" date="2019-05" db="EMBL/GenBank/DDBJ databases">
        <title>Thiomicrorhabdus sediminis sp. nov, a novel sulfur-oxidizing bacterium isolated from coastal sediment.</title>
        <authorList>
            <person name="Liu X."/>
        </authorList>
    </citation>
    <scope>NUCLEOTIDE SEQUENCE [LARGE SCALE GENOMIC DNA]</scope>
    <source>
        <strain evidence="2 3">G1</strain>
    </source>
</reference>
<feature type="domain" description="PilZ" evidence="1">
    <location>
        <begin position="3"/>
        <end position="96"/>
    </location>
</feature>
<proteinExistence type="predicted"/>
<accession>A0A4P9K310</accession>
<evidence type="ECO:0000259" key="1">
    <source>
        <dbReference type="Pfam" id="PF07238"/>
    </source>
</evidence>
<dbReference type="InterPro" id="IPR009875">
    <property type="entry name" value="PilZ_domain"/>
</dbReference>
<name>A0A4P9K310_9GAMM</name>
<gene>
    <name evidence="2" type="ORF">FE785_00670</name>
</gene>
<dbReference type="RefSeq" id="WP_138563414.1">
    <property type="nucleotide sequence ID" value="NZ_CP040602.1"/>
</dbReference>
<evidence type="ECO:0000313" key="3">
    <source>
        <dbReference type="Proteomes" id="UP000304864"/>
    </source>
</evidence>
<dbReference type="KEGG" id="thig:FE785_00670"/>
<dbReference type="Pfam" id="PF07238">
    <property type="entry name" value="PilZ"/>
    <property type="match status" value="1"/>
</dbReference>
<dbReference type="Gene3D" id="2.40.10.220">
    <property type="entry name" value="predicted glycosyltransferase like domains"/>
    <property type="match status" value="1"/>
</dbReference>
<dbReference type="AlphaFoldDB" id="A0A4P9K310"/>